<dbReference type="AlphaFoldDB" id="A0A9E7C0Y8"/>
<dbReference type="RefSeq" id="WP_259315781.1">
    <property type="nucleotide sequence ID" value="NZ_CP087164.1"/>
</dbReference>
<dbReference type="Proteomes" id="UP001162834">
    <property type="component" value="Chromosome"/>
</dbReference>
<dbReference type="KEGG" id="sbae:DSM104329_02502"/>
<evidence type="ECO:0000313" key="2">
    <source>
        <dbReference type="Proteomes" id="UP001162834"/>
    </source>
</evidence>
<accession>A0A9E7C0Y8</accession>
<evidence type="ECO:0000313" key="1">
    <source>
        <dbReference type="EMBL" id="UGS36104.1"/>
    </source>
</evidence>
<reference evidence="1" key="1">
    <citation type="journal article" date="2022" name="Int. J. Syst. Evol. Microbiol.">
        <title>Pseudomonas aegrilactucae sp. nov. and Pseudomonas morbosilactucae sp. nov., pathogens causing bacterial rot of lettuce in Japan.</title>
        <authorList>
            <person name="Sawada H."/>
            <person name="Fujikawa T."/>
            <person name="Satou M."/>
        </authorList>
    </citation>
    <scope>NUCLEOTIDE SEQUENCE</scope>
    <source>
        <strain evidence="1">0166_1</strain>
    </source>
</reference>
<dbReference type="EMBL" id="CP087164">
    <property type="protein sequence ID" value="UGS36104.1"/>
    <property type="molecule type" value="Genomic_DNA"/>
</dbReference>
<organism evidence="1 2">
    <name type="scientific">Capillimicrobium parvum</name>
    <dbReference type="NCBI Taxonomy" id="2884022"/>
    <lineage>
        <taxon>Bacteria</taxon>
        <taxon>Bacillati</taxon>
        <taxon>Actinomycetota</taxon>
        <taxon>Thermoleophilia</taxon>
        <taxon>Solirubrobacterales</taxon>
        <taxon>Capillimicrobiaceae</taxon>
        <taxon>Capillimicrobium</taxon>
    </lineage>
</organism>
<proteinExistence type="predicted"/>
<protein>
    <submittedName>
        <fullName evidence="1">Uncharacterized protein</fullName>
    </submittedName>
</protein>
<gene>
    <name evidence="1" type="ORF">DSM104329_02502</name>
</gene>
<name>A0A9E7C0Y8_9ACTN</name>
<sequence length="111" mass="11967">MREPLHIAGATSGTATTSELAAAARLIPVEGTGTDPLGRYAKGQRYRIPLEHLPDLLDRGWVEPADVITPTLIQIASMKIENPLARLANPVHRVVFDSLTEAEAYALVQGL</sequence>
<keyword evidence="2" id="KW-1185">Reference proteome</keyword>